<dbReference type="EMBL" id="LJUJ01000009">
    <property type="protein sequence ID" value="KPK63694.1"/>
    <property type="molecule type" value="Genomic_DNA"/>
</dbReference>
<evidence type="ECO:0008006" key="5">
    <source>
        <dbReference type="Google" id="ProtNLM"/>
    </source>
</evidence>
<evidence type="ECO:0000313" key="3">
    <source>
        <dbReference type="EMBL" id="KPK63694.1"/>
    </source>
</evidence>
<dbReference type="Pfam" id="PF01408">
    <property type="entry name" value="GFO_IDH_MocA"/>
    <property type="match status" value="1"/>
</dbReference>
<dbReference type="InterPro" id="IPR055170">
    <property type="entry name" value="GFO_IDH_MocA-like_dom"/>
</dbReference>
<dbReference type="Proteomes" id="UP000051373">
    <property type="component" value="Unassembled WGS sequence"/>
</dbReference>
<accession>A0A0S8FT11</accession>
<feature type="domain" description="Gfo/Idh/MocA-like oxidoreductase N-terminal" evidence="1">
    <location>
        <begin position="2"/>
        <end position="120"/>
    </location>
</feature>
<feature type="domain" description="GFO/IDH/MocA-like oxidoreductase" evidence="2">
    <location>
        <begin position="128"/>
        <end position="235"/>
    </location>
</feature>
<organism evidence="3 4">
    <name type="scientific">candidate division WOR_3 bacterium SM23_42</name>
    <dbReference type="NCBI Taxonomy" id="1703779"/>
    <lineage>
        <taxon>Bacteria</taxon>
        <taxon>Bacteria division WOR-3</taxon>
    </lineage>
</organism>
<proteinExistence type="predicted"/>
<evidence type="ECO:0000259" key="1">
    <source>
        <dbReference type="Pfam" id="PF01408"/>
    </source>
</evidence>
<dbReference type="InterPro" id="IPR036291">
    <property type="entry name" value="NAD(P)-bd_dom_sf"/>
</dbReference>
<evidence type="ECO:0000259" key="2">
    <source>
        <dbReference type="Pfam" id="PF22725"/>
    </source>
</evidence>
<gene>
    <name evidence="3" type="ORF">AMJ83_05700</name>
</gene>
<dbReference type="Gene3D" id="3.30.360.10">
    <property type="entry name" value="Dihydrodipicolinate Reductase, domain 2"/>
    <property type="match status" value="1"/>
</dbReference>
<dbReference type="InterPro" id="IPR051450">
    <property type="entry name" value="Gfo/Idh/MocA_Oxidoreductases"/>
</dbReference>
<dbReference type="STRING" id="1703779.AMJ83_05700"/>
<dbReference type="SUPFAM" id="SSF51735">
    <property type="entry name" value="NAD(P)-binding Rossmann-fold domains"/>
    <property type="match status" value="1"/>
</dbReference>
<dbReference type="PANTHER" id="PTHR43377">
    <property type="entry name" value="BILIVERDIN REDUCTASE A"/>
    <property type="match status" value="1"/>
</dbReference>
<dbReference type="PANTHER" id="PTHR43377:SF6">
    <property type="entry name" value="GFO_IDH_MOCA-LIKE OXIDOREDUCTASE N-TERMINAL DOMAIN-CONTAINING PROTEIN"/>
    <property type="match status" value="1"/>
</dbReference>
<dbReference type="SUPFAM" id="SSF55347">
    <property type="entry name" value="Glyceraldehyde-3-phosphate dehydrogenase-like, C-terminal domain"/>
    <property type="match status" value="1"/>
</dbReference>
<evidence type="ECO:0000313" key="4">
    <source>
        <dbReference type="Proteomes" id="UP000051373"/>
    </source>
</evidence>
<comment type="caution">
    <text evidence="3">The sequence shown here is derived from an EMBL/GenBank/DDBJ whole genome shotgun (WGS) entry which is preliminary data.</text>
</comment>
<name>A0A0S8FT11_UNCW3</name>
<dbReference type="Gene3D" id="3.40.50.720">
    <property type="entry name" value="NAD(P)-binding Rossmann-like Domain"/>
    <property type="match status" value="1"/>
</dbReference>
<dbReference type="GO" id="GO:0000166">
    <property type="term" value="F:nucleotide binding"/>
    <property type="evidence" value="ECO:0007669"/>
    <property type="project" value="InterPro"/>
</dbReference>
<reference evidence="3 4" key="1">
    <citation type="journal article" date="2015" name="Microbiome">
        <title>Genomic resolution of linkages in carbon, nitrogen, and sulfur cycling among widespread estuary sediment bacteria.</title>
        <authorList>
            <person name="Baker B.J."/>
            <person name="Lazar C.S."/>
            <person name="Teske A.P."/>
            <person name="Dick G.J."/>
        </authorList>
    </citation>
    <scope>NUCLEOTIDE SEQUENCE [LARGE SCALE GENOMIC DNA]</scope>
    <source>
        <strain evidence="3">SM23_42</strain>
    </source>
</reference>
<dbReference type="AlphaFoldDB" id="A0A0S8FT11"/>
<dbReference type="Pfam" id="PF22725">
    <property type="entry name" value="GFO_IDH_MocA_C3"/>
    <property type="match status" value="1"/>
</dbReference>
<protein>
    <recommendedName>
        <fullName evidence="5">Oxidoreductase</fullName>
    </recommendedName>
</protein>
<dbReference type="InterPro" id="IPR000683">
    <property type="entry name" value="Gfo/Idh/MocA-like_OxRdtase_N"/>
</dbReference>
<sequence length="333" mass="36800">MKLAVIGLGHWGHRLIPKFLVHPRVDGLYCHDVDASRRAMISKEFPEVIVASDYASVLANPEVDAVFVATPVATHYDLAKKALEHGKHVLVEKPLTNSVRDAQALVELAATRKLTLMVDHITIYHGAVRKIKDLIDSQSVGDIIYIDAVRVNLGIFQCDVNVVWDLAIHEFAIIDYLLGEMPRAVTCVGAAHYGELEEAAYVTLFFGQGVIAHIHVSWLSPVKTRRLILGCTRKMLLFDDTSPSEKLMLFDRGVGRSPDADVDGPAITYRDGATEAVSYDTTEPLFTVIDAFLRSIHEKQEPLANGESGLRMVRILEAASKSLKQQGVRIPLD</sequence>